<dbReference type="InterPro" id="IPR002018">
    <property type="entry name" value="CarbesteraseB"/>
</dbReference>
<keyword evidence="8" id="KW-0770">Synapse</keyword>
<dbReference type="PANTHER" id="PTHR43903">
    <property type="entry name" value="NEUROLIGIN"/>
    <property type="match status" value="1"/>
</dbReference>
<keyword evidence="3" id="KW-1003">Cell membrane</keyword>
<dbReference type="Proteomes" id="UP000694395">
    <property type="component" value="Chromosome 10"/>
</dbReference>
<keyword evidence="7 14" id="KW-1133">Transmembrane helix</keyword>
<reference evidence="16" key="2">
    <citation type="submission" date="2025-08" db="UniProtKB">
        <authorList>
            <consortium name="Ensembl"/>
        </authorList>
    </citation>
    <scope>IDENTIFICATION</scope>
</reference>
<dbReference type="GO" id="GO:0042043">
    <property type="term" value="F:neurexin family protein binding"/>
    <property type="evidence" value="ECO:0007669"/>
    <property type="project" value="InterPro"/>
</dbReference>
<evidence type="ECO:0000256" key="1">
    <source>
        <dbReference type="ARBA" id="ARBA00004251"/>
    </source>
</evidence>
<feature type="domain" description="Carboxylesterase type B" evidence="15">
    <location>
        <begin position="61"/>
        <end position="621"/>
    </location>
</feature>
<dbReference type="InterPro" id="IPR019819">
    <property type="entry name" value="Carboxylesterase_B_CS"/>
</dbReference>
<dbReference type="GO" id="GO:0007416">
    <property type="term" value="P:synapse assembly"/>
    <property type="evidence" value="ECO:0007669"/>
    <property type="project" value="UniProtKB-ARBA"/>
</dbReference>
<keyword evidence="17" id="KW-1185">Reference proteome</keyword>
<evidence type="ECO:0000256" key="12">
    <source>
        <dbReference type="ARBA" id="ARBA00034103"/>
    </source>
</evidence>
<evidence type="ECO:0000259" key="15">
    <source>
        <dbReference type="Pfam" id="PF00135"/>
    </source>
</evidence>
<comment type="subcellular location">
    <subcellularLocation>
        <location evidence="1">Cell membrane</location>
        <topology evidence="1">Single-pass type I membrane protein</topology>
    </subcellularLocation>
    <subcellularLocation>
        <location evidence="12">Synapse</location>
    </subcellularLocation>
</comment>
<evidence type="ECO:0000256" key="13">
    <source>
        <dbReference type="SAM" id="MobiDB-lite"/>
    </source>
</evidence>
<feature type="transmembrane region" description="Helical" evidence="14">
    <location>
        <begin position="698"/>
        <end position="721"/>
    </location>
</feature>
<evidence type="ECO:0000256" key="11">
    <source>
        <dbReference type="ARBA" id="ARBA00023180"/>
    </source>
</evidence>
<keyword evidence="6" id="KW-0130">Cell adhesion</keyword>
<dbReference type="Ensembl" id="ENSOMYT00000153610.1">
    <property type="protein sequence ID" value="ENSOMYP00000124038.1"/>
    <property type="gene ID" value="ENSOMYG00000023074.2"/>
</dbReference>
<evidence type="ECO:0000256" key="14">
    <source>
        <dbReference type="SAM" id="Phobius"/>
    </source>
</evidence>
<reference evidence="16" key="1">
    <citation type="submission" date="2020-07" db="EMBL/GenBank/DDBJ databases">
        <title>A long reads based de novo assembly of the rainbow trout Arlee double haploid line genome.</title>
        <authorList>
            <person name="Gao G."/>
            <person name="Palti Y."/>
        </authorList>
    </citation>
    <scope>NUCLEOTIDE SEQUENCE [LARGE SCALE GENOMIC DNA]</scope>
</reference>
<evidence type="ECO:0000256" key="6">
    <source>
        <dbReference type="ARBA" id="ARBA00022889"/>
    </source>
</evidence>
<proteinExistence type="inferred from homology"/>
<dbReference type="GeneTree" id="ENSGT00940000166430"/>
<evidence type="ECO:0000256" key="3">
    <source>
        <dbReference type="ARBA" id="ARBA00022475"/>
    </source>
</evidence>
<organism evidence="16 17">
    <name type="scientific">Oncorhynchus mykiss</name>
    <name type="common">Rainbow trout</name>
    <name type="synonym">Salmo gairdneri</name>
    <dbReference type="NCBI Taxonomy" id="8022"/>
    <lineage>
        <taxon>Eukaryota</taxon>
        <taxon>Metazoa</taxon>
        <taxon>Chordata</taxon>
        <taxon>Craniata</taxon>
        <taxon>Vertebrata</taxon>
        <taxon>Euteleostomi</taxon>
        <taxon>Actinopterygii</taxon>
        <taxon>Neopterygii</taxon>
        <taxon>Teleostei</taxon>
        <taxon>Protacanthopterygii</taxon>
        <taxon>Salmoniformes</taxon>
        <taxon>Salmonidae</taxon>
        <taxon>Salmoninae</taxon>
        <taxon>Oncorhynchus</taxon>
    </lineage>
</organism>
<keyword evidence="10" id="KW-1015">Disulfide bond</keyword>
<dbReference type="PRINTS" id="PR01090">
    <property type="entry name" value="NEUROLIGIN"/>
</dbReference>
<evidence type="ECO:0000256" key="10">
    <source>
        <dbReference type="ARBA" id="ARBA00023157"/>
    </source>
</evidence>
<feature type="transmembrane region" description="Helical" evidence="14">
    <location>
        <begin position="908"/>
        <end position="932"/>
    </location>
</feature>
<dbReference type="FunFam" id="3.40.50.1820:FF:000001">
    <property type="entry name" value="Neuroligin 3 isoform"/>
    <property type="match status" value="1"/>
</dbReference>
<dbReference type="SUPFAM" id="SSF53474">
    <property type="entry name" value="alpha/beta-Hydrolases"/>
    <property type="match status" value="1"/>
</dbReference>
<comment type="similarity">
    <text evidence="2">Belongs to the type-B carboxylesterase/lipase family.</text>
</comment>
<dbReference type="PROSITE" id="PS00941">
    <property type="entry name" value="CARBOXYLESTERASE_B_2"/>
    <property type="match status" value="1"/>
</dbReference>
<dbReference type="Gene3D" id="3.40.50.1820">
    <property type="entry name" value="alpha/beta hydrolase"/>
    <property type="match status" value="1"/>
</dbReference>
<feature type="region of interest" description="Disordered" evidence="13">
    <location>
        <begin position="12"/>
        <end position="31"/>
    </location>
</feature>
<evidence type="ECO:0000256" key="4">
    <source>
        <dbReference type="ARBA" id="ARBA00022692"/>
    </source>
</evidence>
<dbReference type="GO" id="GO:0045202">
    <property type="term" value="C:synapse"/>
    <property type="evidence" value="ECO:0007669"/>
    <property type="project" value="UniProtKB-SubCell"/>
</dbReference>
<evidence type="ECO:0000313" key="17">
    <source>
        <dbReference type="Proteomes" id="UP000694395"/>
    </source>
</evidence>
<evidence type="ECO:0000313" key="16">
    <source>
        <dbReference type="Ensembl" id="ENSOMYP00000124038.1"/>
    </source>
</evidence>
<keyword evidence="11" id="KW-0325">Glycoprotein</keyword>
<dbReference type="GO" id="GO:0007155">
    <property type="term" value="P:cell adhesion"/>
    <property type="evidence" value="ECO:0007669"/>
    <property type="project" value="UniProtKB-KW"/>
</dbReference>
<keyword evidence="9 14" id="KW-0472">Membrane</keyword>
<feature type="transmembrane region" description="Helical" evidence="14">
    <location>
        <begin position="979"/>
        <end position="1000"/>
    </location>
</feature>
<evidence type="ECO:0000256" key="7">
    <source>
        <dbReference type="ARBA" id="ARBA00022989"/>
    </source>
</evidence>
<dbReference type="GO" id="GO:0005886">
    <property type="term" value="C:plasma membrane"/>
    <property type="evidence" value="ECO:0007669"/>
    <property type="project" value="UniProtKB-SubCell"/>
</dbReference>
<reference evidence="16" key="3">
    <citation type="submission" date="2025-09" db="UniProtKB">
        <authorList>
            <consortium name="Ensembl"/>
        </authorList>
    </citation>
    <scope>IDENTIFICATION</scope>
</reference>
<keyword evidence="4 14" id="KW-0812">Transmembrane</keyword>
<feature type="compositionally biased region" description="Basic and acidic residues" evidence="13">
    <location>
        <begin position="680"/>
        <end position="690"/>
    </location>
</feature>
<dbReference type="InterPro" id="IPR000460">
    <property type="entry name" value="Nlgn"/>
</dbReference>
<accession>A0A8K9WVM6</accession>
<evidence type="ECO:0000256" key="2">
    <source>
        <dbReference type="ARBA" id="ARBA00005964"/>
    </source>
</evidence>
<dbReference type="InterPro" id="IPR029058">
    <property type="entry name" value="AB_hydrolase_fold"/>
</dbReference>
<evidence type="ECO:0000256" key="9">
    <source>
        <dbReference type="ARBA" id="ARBA00023136"/>
    </source>
</evidence>
<feature type="region of interest" description="Disordered" evidence="13">
    <location>
        <begin position="639"/>
        <end position="690"/>
    </location>
</feature>
<evidence type="ECO:0000256" key="8">
    <source>
        <dbReference type="ARBA" id="ARBA00023018"/>
    </source>
</evidence>
<keyword evidence="5" id="KW-0732">Signal</keyword>
<name>A0A8K9WVM6_ONCMY</name>
<dbReference type="InterPro" id="IPR051093">
    <property type="entry name" value="Neuroligin/BSAL"/>
</dbReference>
<dbReference type="Pfam" id="PF00135">
    <property type="entry name" value="COesterase"/>
    <property type="match status" value="1"/>
</dbReference>
<sequence>ILKTAIDMSFFSESGPRRQGSGGTRRSSPRRMSDPCLVCLLSLALCLTLSSCQRADLSGKHPMVTTGYGKLRGVRKELNNEILGPVEQYLGVPYATPPIGERRFQPPEAPGSWQEIRNATQFAPVCPQNVHGVLPEIMLPVWFTDNLDAAAGYVQNQSEDCLYLNVYVPTEDGPLTKKHDESTMNKPRDEDIRDRRKKPVMLFIHGGSYMEGTGNMFDASILAAYGNVIVVTMNYRLGVLGFLSTGDQSAKGNYGLLDQIQALRWLNENIGHFGGDPERITIFGSGAGASCVNLLILSHHSEGLFQRAIAQSGSAISSWSVNYRPLMYTKILAKKVGCSYGDTGDLVECLRRKSFRELVDQDIQPARYHIAFGPVVDGDVVPDDPEILMQQGEFLNYDILLGVNQGEGLKFVDDSEGDDGISAASFDYTISNFVDNLYGYPEGKDILRETIKFMYTDWADRDNGDMRRKTLLALFTDHQWVAPAVATAKLHAEFQSPVYFYTFHHHCQTEARPEWADAAHGDELPYVFGVPMVGATDLFPCNFSKNDVMLSAVVMTYWTNFAKTGDPNLPVPQDTKFIHTKPNRFEEVIWTKFSSKDKQYLHIGLKPRVRDNYRANKVAFWLELVPHLHSMHEDIYPITTRLPPGGGGPRAHRPGPPGARSTRHPVISTNPPEPEPDPSEPPRRNPFPDEIRDYSTELSVTVAVGASLLFLNVLAFAALYYKRDKRHELLQRRHRRLSPQRGMGTTMGGVGAPSHNDLALSQEEELMSLQMKQQRVEMEHGIGTPLPSRGLHGDLEPLRAQVGPPDYTLALRRAPEDVPLMTANTITMIPSTISGMQPLHPFNTYPPAPPPPPPPPPLATATTPCHTNTPPPEYRTRHNLWFSRDTNKHHRWIPSCSFSLSLGLSSSFFLGLFFCVAFFFFFLSLSVVLFSVNLPVRLCCRPLPLGHMAQSDSGCGLLGQRPIITTNTTLSHILQPVHMSVQSVCFTLFLSLTLSIFLSLNPYYCFSSSLTPTHFLFLSVPVALDRNVHTILPVSFSSSLLSQINLFMTPFFPSLESFIQTHTCK</sequence>
<protein>
    <submittedName>
        <fullName evidence="16">Neuroligin 2b</fullName>
    </submittedName>
</protein>
<evidence type="ECO:0000256" key="5">
    <source>
        <dbReference type="ARBA" id="ARBA00022729"/>
    </source>
</evidence>
<dbReference type="AlphaFoldDB" id="A0A8K9WVM6"/>